<keyword evidence="1" id="KW-0732">Signal</keyword>
<accession>A0A5R8LVR5</accession>
<proteinExistence type="predicted"/>
<organism evidence="2 3">
    <name type="scientific">Lacticaseibacillus zeae</name>
    <name type="common">Lactobacillus zeae</name>
    <dbReference type="NCBI Taxonomy" id="57037"/>
    <lineage>
        <taxon>Bacteria</taxon>
        <taxon>Bacillati</taxon>
        <taxon>Bacillota</taxon>
        <taxon>Bacilli</taxon>
        <taxon>Lactobacillales</taxon>
        <taxon>Lactobacillaceae</taxon>
        <taxon>Lacticaseibacillus</taxon>
    </lineage>
</organism>
<sequence>MKKVATVSAILSIAALSLAFPISFVTGSTQTVHAAVKETSASSTTSQQETTNLKSNLMSTQASRLGPDTGGTPAPGERYVVGYSVLSPAETKDLAANQVYWKDGRGGTLLQMASDLAMGAAGAYAEQLSMDAQFSETLQQAAAEDKSVTITVTDLYEAHTSYSTELSYTITL</sequence>
<comment type="caution">
    <text evidence="2">The sequence shown here is derived from an EMBL/GenBank/DDBJ whole genome shotgun (WGS) entry which is preliminary data.</text>
</comment>
<feature type="chain" id="PRO_5039158967" description="DUF5067 domain-containing protein" evidence="1">
    <location>
        <begin position="20"/>
        <end position="172"/>
    </location>
</feature>
<reference evidence="2 3" key="1">
    <citation type="submission" date="2019-05" db="EMBL/GenBank/DDBJ databases">
        <title>Genome-based reclassification of Lactobacillus casei as Lactobacillus casei subsp. casei. subsp.nov., description of Lactobacillus casei subsp. zeae subsp. nov., and emended description of Lactobacillus casei.</title>
        <authorList>
            <person name="Huang C.-H."/>
        </authorList>
    </citation>
    <scope>NUCLEOTIDE SEQUENCE [LARGE SCALE GENOMIC DNA]</scope>
    <source>
        <strain evidence="2 3">CRBIP24.58</strain>
    </source>
</reference>
<evidence type="ECO:0000313" key="2">
    <source>
        <dbReference type="EMBL" id="TLF41397.1"/>
    </source>
</evidence>
<gene>
    <name evidence="2" type="ORF">FEI14_08285</name>
</gene>
<protein>
    <recommendedName>
        <fullName evidence="4">DUF5067 domain-containing protein</fullName>
    </recommendedName>
</protein>
<evidence type="ECO:0000256" key="1">
    <source>
        <dbReference type="SAM" id="SignalP"/>
    </source>
</evidence>
<dbReference type="RefSeq" id="WP_010490372.1">
    <property type="nucleotide sequence ID" value="NZ_CP074379.1"/>
</dbReference>
<name>A0A5R8LVR5_LACZE</name>
<feature type="signal peptide" evidence="1">
    <location>
        <begin position="1"/>
        <end position="19"/>
    </location>
</feature>
<evidence type="ECO:0000313" key="3">
    <source>
        <dbReference type="Proteomes" id="UP000307781"/>
    </source>
</evidence>
<dbReference type="Proteomes" id="UP000307781">
    <property type="component" value="Unassembled WGS sequence"/>
</dbReference>
<evidence type="ECO:0008006" key="4">
    <source>
        <dbReference type="Google" id="ProtNLM"/>
    </source>
</evidence>
<dbReference type="AlphaFoldDB" id="A0A5R8LVR5"/>
<dbReference type="EMBL" id="VBWN01000005">
    <property type="protein sequence ID" value="TLF41397.1"/>
    <property type="molecule type" value="Genomic_DNA"/>
</dbReference>